<accession>A0A1G7GYL8</accession>
<protein>
    <submittedName>
        <fullName evidence="2">AAA domain-containing protein</fullName>
    </submittedName>
</protein>
<sequence>MELILITGPQAVGKMTVGKELEKHMDAELLYNHQTLDLFARFLGYTKEAFRLSDETRKNLFRAFVKSERNVVSGIIFTVVVAYNLENDRAFLKDVCKMFLQAGGKVYYVELEASLPERLERNTGEDRLLAKPSKRDLDFSRNELLGSLEKHRLNSQPGEVKKLLPGVRYLRIDSTSLTAAETAAAIRQWKEDCSIQSS</sequence>
<dbReference type="Proteomes" id="UP000198823">
    <property type="component" value="Unassembled WGS sequence"/>
</dbReference>
<dbReference type="RefSeq" id="WP_092098926.1">
    <property type="nucleotide sequence ID" value="NZ_FNAR01000031.1"/>
</dbReference>
<dbReference type="Gene3D" id="3.40.50.300">
    <property type="entry name" value="P-loop containing nucleotide triphosphate hydrolases"/>
    <property type="match status" value="1"/>
</dbReference>
<dbReference type="STRING" id="426756.SAMN04488126_1316"/>
<dbReference type="InterPro" id="IPR027417">
    <property type="entry name" value="P-loop_NTPase"/>
</dbReference>
<dbReference type="AlphaFoldDB" id="A0A1G7GYL8"/>
<evidence type="ECO:0000313" key="4">
    <source>
        <dbReference type="Proteomes" id="UP000272481"/>
    </source>
</evidence>
<dbReference type="EMBL" id="FNAR01000031">
    <property type="protein sequence ID" value="SDE93258.1"/>
    <property type="molecule type" value="Genomic_DNA"/>
</dbReference>
<evidence type="ECO:0000313" key="1">
    <source>
        <dbReference type="EMBL" id="RSK29701.1"/>
    </source>
</evidence>
<organism evidence="2 3">
    <name type="scientific">Bhargavaea beijingensis</name>
    <dbReference type="NCBI Taxonomy" id="426756"/>
    <lineage>
        <taxon>Bacteria</taxon>
        <taxon>Bacillati</taxon>
        <taxon>Bacillota</taxon>
        <taxon>Bacilli</taxon>
        <taxon>Bacillales</taxon>
        <taxon>Caryophanaceae</taxon>
        <taxon>Bhargavaea</taxon>
    </lineage>
</organism>
<dbReference type="Proteomes" id="UP000272481">
    <property type="component" value="Unassembled WGS sequence"/>
</dbReference>
<reference evidence="2 3" key="1">
    <citation type="submission" date="2016-10" db="EMBL/GenBank/DDBJ databases">
        <authorList>
            <person name="de Groot N.N."/>
        </authorList>
    </citation>
    <scope>NUCLEOTIDE SEQUENCE [LARGE SCALE GENOMIC DNA]</scope>
    <source>
        <strain evidence="2 3">CGMCC 1.6762</strain>
    </source>
</reference>
<name>A0A1G7GYL8_9BACL</name>
<reference evidence="1 4" key="2">
    <citation type="submission" date="2018-12" db="EMBL/GenBank/DDBJ databases">
        <title>Comparitive functional genomics of dry heat resistant strains isolated from the viking spacecraft.</title>
        <authorList>
            <person name="Seuylemezian A."/>
            <person name="Vaishampayan P."/>
        </authorList>
    </citation>
    <scope>NUCLEOTIDE SEQUENCE [LARGE SCALE GENOMIC DNA]</scope>
    <source>
        <strain evidence="1 4">M6-11</strain>
    </source>
</reference>
<keyword evidence="4" id="KW-1185">Reference proteome</keyword>
<evidence type="ECO:0000313" key="3">
    <source>
        <dbReference type="Proteomes" id="UP000198823"/>
    </source>
</evidence>
<dbReference type="SUPFAM" id="SSF52540">
    <property type="entry name" value="P-loop containing nucleoside triphosphate hydrolases"/>
    <property type="match status" value="1"/>
</dbReference>
<proteinExistence type="predicted"/>
<evidence type="ECO:0000313" key="2">
    <source>
        <dbReference type="EMBL" id="SDE93258.1"/>
    </source>
</evidence>
<dbReference type="EMBL" id="RWGW01000017">
    <property type="protein sequence ID" value="RSK29701.1"/>
    <property type="molecule type" value="Genomic_DNA"/>
</dbReference>
<dbReference type="OrthoDB" id="193997at2"/>
<gene>
    <name evidence="1" type="ORF">EJA12_10810</name>
    <name evidence="2" type="ORF">SAMN04488126_1316</name>
</gene>